<reference evidence="4" key="1">
    <citation type="journal article" date="2020" name="bioRxiv">
        <title>Whole genome comparisons of ergot fungi reveals the divergence and evolution of species within the genus Claviceps are the result of varying mechanisms driving genome evolution and host range expansion.</title>
        <authorList>
            <person name="Wyka S.A."/>
            <person name="Mondo S.J."/>
            <person name="Liu M."/>
            <person name="Dettman J."/>
            <person name="Nalam V."/>
            <person name="Broders K.D."/>
        </authorList>
    </citation>
    <scope>NUCLEOTIDE SEQUENCE</scope>
    <source>
        <strain evidence="4">CCC 602</strain>
    </source>
</reference>
<gene>
    <name evidence="4" type="ORF">E4U43_006334</name>
</gene>
<dbReference type="Proteomes" id="UP000748025">
    <property type="component" value="Unassembled WGS sequence"/>
</dbReference>
<dbReference type="InterPro" id="IPR056884">
    <property type="entry name" value="NPHP3-like_N"/>
</dbReference>
<name>A0A9P7NE14_9HYPO</name>
<dbReference type="PANTHER" id="PTHR10039">
    <property type="entry name" value="AMELOGENIN"/>
    <property type="match status" value="1"/>
</dbReference>
<keyword evidence="5" id="KW-1185">Reference proteome</keyword>
<organism evidence="4 5">
    <name type="scientific">Claviceps pusilla</name>
    <dbReference type="NCBI Taxonomy" id="123648"/>
    <lineage>
        <taxon>Eukaryota</taxon>
        <taxon>Fungi</taxon>
        <taxon>Dikarya</taxon>
        <taxon>Ascomycota</taxon>
        <taxon>Pezizomycotina</taxon>
        <taxon>Sordariomycetes</taxon>
        <taxon>Hypocreomycetidae</taxon>
        <taxon>Hypocreales</taxon>
        <taxon>Clavicipitaceae</taxon>
        <taxon>Claviceps</taxon>
    </lineage>
</organism>
<dbReference type="OrthoDB" id="4961341at2759"/>
<comment type="caution">
    <text evidence="4">The sequence shown here is derived from an EMBL/GenBank/DDBJ whole genome shotgun (WGS) entry which is preliminary data.</text>
</comment>
<evidence type="ECO:0000313" key="4">
    <source>
        <dbReference type="EMBL" id="KAG6014633.1"/>
    </source>
</evidence>
<keyword evidence="1" id="KW-0677">Repeat</keyword>
<accession>A0A9P7NE14</accession>
<dbReference type="EMBL" id="SRPW01000436">
    <property type="protein sequence ID" value="KAG6014633.1"/>
    <property type="molecule type" value="Genomic_DNA"/>
</dbReference>
<dbReference type="SUPFAM" id="SSF52540">
    <property type="entry name" value="P-loop containing nucleoside triphosphate hydrolases"/>
    <property type="match status" value="1"/>
</dbReference>
<dbReference type="AlphaFoldDB" id="A0A9P7NE14"/>
<feature type="domain" description="Nephrocystin 3-like N-terminal" evidence="3">
    <location>
        <begin position="103"/>
        <end position="268"/>
    </location>
</feature>
<dbReference type="Pfam" id="PF24883">
    <property type="entry name" value="NPHP3_N"/>
    <property type="match status" value="1"/>
</dbReference>
<evidence type="ECO:0000313" key="5">
    <source>
        <dbReference type="Proteomes" id="UP000748025"/>
    </source>
</evidence>
<evidence type="ECO:0000256" key="1">
    <source>
        <dbReference type="ARBA" id="ARBA00022737"/>
    </source>
</evidence>
<protein>
    <recommendedName>
        <fullName evidence="3">Nephrocystin 3-like N-terminal domain-containing protein</fullName>
    </recommendedName>
</protein>
<dbReference type="InterPro" id="IPR027417">
    <property type="entry name" value="P-loop_NTPase"/>
</dbReference>
<evidence type="ECO:0000259" key="3">
    <source>
        <dbReference type="Pfam" id="PF24883"/>
    </source>
</evidence>
<dbReference type="PANTHER" id="PTHR10039:SF10">
    <property type="entry name" value="NACHT DOMAIN-CONTAINING PROTEIN"/>
    <property type="match status" value="1"/>
</dbReference>
<evidence type="ECO:0000256" key="2">
    <source>
        <dbReference type="SAM" id="MobiDB-lite"/>
    </source>
</evidence>
<feature type="region of interest" description="Disordered" evidence="2">
    <location>
        <begin position="1"/>
        <end position="41"/>
    </location>
</feature>
<sequence>MTDRKITPFLPSGTSQDAHLLPGPKSVAPTVKNTQDPDGCEELSSLTDVRKDQNILQRTTGEIEEDTGSMLYDGEIYRSLGSDQTRRQREKHAYLQQLQADQACDFLLSDSKFMTWVRATGPQELALVGAMGCGKTMAMAFLVDELIRQNQMRQAKVCYHYCQDDETGEVVCIFSTLILSLLEQLPGLKKTFHEWYQQTTAPGTVTPTANLRELEEFFGIALQSLDCPLFIVLDGLDECDCTSQRLVLEVMGRLMQKSPRLRIIYSTRPAEPILEQLDGVPQIILHSTTERDRLIVDKAVEDRLSHLSQDVRGLVKTTLSGLAQGSSIWTKMTVELIEARGITALGPMRTFLDNIPQSHPGKLSELYMKLLSKYSSNCNGDQKLAISALEILAVSRRPLSILELAWAVALNTAPESITTTAGLAELVDHSRVLTVILPFIAYVDFSDLRKHQVRLVHQSVKEFVLDGFSTHLSTSSGLNAAEAEVPIPGRRAAVLEARLLDICIRYLSLEEIGSEELFTPEQAAILELPKEVDLFGELEGAAEYDPHCTWEVWEKNTIPYDLSDRCFGELFVYASCYWTEHLGTTSPHDLPELKRIEHICHAGSTRLRNWTMQNSRPQCTIEPRFPFDASLYDPLSIVSLYGTPAVLQYMIETSDLEGDSFLPRPAMGAAEQVLRWGDPSRVRILFQSHQTGPQLCNLNFFRLVVNVWSPRDHRRQEWYEVFDLIDDVQHLLIGEGWGCELYRMAVNMFCKPMLRRLMKKASTSPKLFEECMRANLEDSLTDPMSWTVYVDAVMRMQEEPNSEEEQSDR</sequence>
<proteinExistence type="predicted"/>
<dbReference type="Gene3D" id="3.40.50.300">
    <property type="entry name" value="P-loop containing nucleotide triphosphate hydrolases"/>
    <property type="match status" value="1"/>
</dbReference>